<organism evidence="9 10">
    <name type="scientific">Desulfocucumis palustris</name>
    <dbReference type="NCBI Taxonomy" id="1898651"/>
    <lineage>
        <taxon>Bacteria</taxon>
        <taxon>Bacillati</taxon>
        <taxon>Bacillota</taxon>
        <taxon>Clostridia</taxon>
        <taxon>Eubacteriales</taxon>
        <taxon>Desulfocucumaceae</taxon>
        <taxon>Desulfocucumis</taxon>
    </lineage>
</organism>
<accession>A0A2L2XHC8</accession>
<dbReference type="Gene3D" id="1.10.520.20">
    <property type="entry name" value="N-terminal domain of the delta subunit of the F1F0-ATP synthase"/>
    <property type="match status" value="1"/>
</dbReference>
<dbReference type="GO" id="GO:0045259">
    <property type="term" value="C:proton-transporting ATP synthase complex"/>
    <property type="evidence" value="ECO:0007669"/>
    <property type="project" value="UniProtKB-KW"/>
</dbReference>
<dbReference type="AlphaFoldDB" id="A0A2L2XHC8"/>
<name>A0A2L2XHC8_9FIRM</name>
<dbReference type="HAMAP" id="MF_01416">
    <property type="entry name" value="ATP_synth_delta_bact"/>
    <property type="match status" value="1"/>
</dbReference>
<dbReference type="PANTHER" id="PTHR11910">
    <property type="entry name" value="ATP SYNTHASE DELTA CHAIN"/>
    <property type="match status" value="1"/>
</dbReference>
<gene>
    <name evidence="8" type="primary">atpH</name>
    <name evidence="9" type="ORF">DCCM_4767</name>
</gene>
<keyword evidence="6 8" id="KW-0139">CF(1)</keyword>
<comment type="function">
    <text evidence="8">F(1)F(0) ATP synthase produces ATP from ADP in the presence of a proton or sodium gradient. F-type ATPases consist of two structural domains, F(1) containing the extramembraneous catalytic core and F(0) containing the membrane proton channel, linked together by a central stalk and a peripheral stalk. During catalysis, ATP synthesis in the catalytic domain of F(1) is coupled via a rotary mechanism of the central stalk subunits to proton translocation.</text>
</comment>
<keyword evidence="5 8" id="KW-0472">Membrane</keyword>
<keyword evidence="4 8" id="KW-0406">Ion transport</keyword>
<comment type="subcellular location">
    <subcellularLocation>
        <location evidence="8">Cell membrane</location>
        <topology evidence="8">Peripheral membrane protein</topology>
    </subcellularLocation>
    <subcellularLocation>
        <location evidence="1">Membrane</location>
    </subcellularLocation>
</comment>
<keyword evidence="2 8" id="KW-0813">Transport</keyword>
<dbReference type="PRINTS" id="PR00125">
    <property type="entry name" value="ATPASEDELTA"/>
</dbReference>
<dbReference type="EMBL" id="BFAV01000179">
    <property type="protein sequence ID" value="GBF35638.1"/>
    <property type="molecule type" value="Genomic_DNA"/>
</dbReference>
<dbReference type="NCBIfam" id="NF004403">
    <property type="entry name" value="PRK05758.2-4"/>
    <property type="match status" value="1"/>
</dbReference>
<comment type="caution">
    <text evidence="9">The sequence shown here is derived from an EMBL/GenBank/DDBJ whole genome shotgun (WGS) entry which is preliminary data.</text>
</comment>
<evidence type="ECO:0000256" key="8">
    <source>
        <dbReference type="HAMAP-Rule" id="MF_01416"/>
    </source>
</evidence>
<dbReference type="NCBIfam" id="TIGR01145">
    <property type="entry name" value="ATP_synt_delta"/>
    <property type="match status" value="1"/>
</dbReference>
<comment type="function">
    <text evidence="8">This protein is part of the stalk that links CF(0) to CF(1). It either transmits conformational changes from CF(0) to CF(1) or is implicated in proton conduction.</text>
</comment>
<proteinExistence type="inferred from homology"/>
<reference evidence="10" key="1">
    <citation type="submission" date="2018-02" db="EMBL/GenBank/DDBJ databases">
        <title>Genome sequence of Desulfocucumis palustris strain NAW-5.</title>
        <authorList>
            <person name="Watanabe M."/>
            <person name="Kojima H."/>
            <person name="Fukui M."/>
        </authorList>
    </citation>
    <scope>NUCLEOTIDE SEQUENCE [LARGE SCALE GENOMIC DNA]</scope>
    <source>
        <strain evidence="10">NAW-5</strain>
    </source>
</reference>
<protein>
    <recommendedName>
        <fullName evidence="8">ATP synthase subunit delta</fullName>
    </recommendedName>
    <alternativeName>
        <fullName evidence="8">ATP synthase F(1) sector subunit delta</fullName>
    </alternativeName>
    <alternativeName>
        <fullName evidence="8">F-type ATPase subunit delta</fullName>
        <shortName evidence="8">F-ATPase subunit delta</shortName>
    </alternativeName>
</protein>
<evidence type="ECO:0000313" key="9">
    <source>
        <dbReference type="EMBL" id="GBF35638.1"/>
    </source>
</evidence>
<evidence type="ECO:0000256" key="1">
    <source>
        <dbReference type="ARBA" id="ARBA00004370"/>
    </source>
</evidence>
<comment type="similarity">
    <text evidence="8">Belongs to the ATPase delta chain family.</text>
</comment>
<dbReference type="InterPro" id="IPR000711">
    <property type="entry name" value="ATPase_OSCP/dsu"/>
</dbReference>
<keyword evidence="8" id="KW-1003">Cell membrane</keyword>
<dbReference type="NCBIfam" id="NF004402">
    <property type="entry name" value="PRK05758.2-2"/>
    <property type="match status" value="1"/>
</dbReference>
<keyword evidence="3 8" id="KW-0375">Hydrogen ion transport</keyword>
<dbReference type="RefSeq" id="WP_104373691.1">
    <property type="nucleotide sequence ID" value="NZ_BFAV01000179.1"/>
</dbReference>
<keyword evidence="7 8" id="KW-0066">ATP synthesis</keyword>
<dbReference type="SUPFAM" id="SSF47928">
    <property type="entry name" value="N-terminal domain of the delta subunit of the F1F0-ATP synthase"/>
    <property type="match status" value="1"/>
</dbReference>
<evidence type="ECO:0000256" key="5">
    <source>
        <dbReference type="ARBA" id="ARBA00023136"/>
    </source>
</evidence>
<sequence length="180" mass="20232">MLRGAVGGRYAEALYELAKRDDKVDVVEQELKAIDQMIKDDKDLQKILYHPRITAEEKKDLLKELFAGKISEVTFEFLKLLVERQREQFLSDIVDYFVDKANADRNITAAGIASAVELNNKEKADLEAMLGKITGKKVVTDFSVDPSLIGGVVVRIGDRVIDGSIRTRLAAMREHLRLIS</sequence>
<dbReference type="Proteomes" id="UP000239549">
    <property type="component" value="Unassembled WGS sequence"/>
</dbReference>
<dbReference type="OrthoDB" id="9802471at2"/>
<dbReference type="GO" id="GO:0005886">
    <property type="term" value="C:plasma membrane"/>
    <property type="evidence" value="ECO:0007669"/>
    <property type="project" value="UniProtKB-SubCell"/>
</dbReference>
<evidence type="ECO:0000256" key="4">
    <source>
        <dbReference type="ARBA" id="ARBA00023065"/>
    </source>
</evidence>
<evidence type="ECO:0000256" key="6">
    <source>
        <dbReference type="ARBA" id="ARBA00023196"/>
    </source>
</evidence>
<dbReference type="InterPro" id="IPR026015">
    <property type="entry name" value="ATP_synth_OSCP/delta_N_sf"/>
</dbReference>
<evidence type="ECO:0000256" key="3">
    <source>
        <dbReference type="ARBA" id="ARBA00022781"/>
    </source>
</evidence>
<dbReference type="PROSITE" id="PS00389">
    <property type="entry name" value="ATPASE_DELTA"/>
    <property type="match status" value="1"/>
</dbReference>
<evidence type="ECO:0000313" key="10">
    <source>
        <dbReference type="Proteomes" id="UP000239549"/>
    </source>
</evidence>
<evidence type="ECO:0000256" key="7">
    <source>
        <dbReference type="ARBA" id="ARBA00023310"/>
    </source>
</evidence>
<evidence type="ECO:0000256" key="2">
    <source>
        <dbReference type="ARBA" id="ARBA00022448"/>
    </source>
</evidence>
<dbReference type="InterPro" id="IPR020781">
    <property type="entry name" value="ATPase_OSCP/d_CS"/>
</dbReference>
<keyword evidence="10" id="KW-1185">Reference proteome</keyword>
<dbReference type="GO" id="GO:0046933">
    <property type="term" value="F:proton-transporting ATP synthase activity, rotational mechanism"/>
    <property type="evidence" value="ECO:0007669"/>
    <property type="project" value="UniProtKB-UniRule"/>
</dbReference>
<dbReference type="Pfam" id="PF00213">
    <property type="entry name" value="OSCP"/>
    <property type="match status" value="1"/>
</dbReference>